<keyword evidence="4" id="KW-0658">Purine biosynthesis</keyword>
<proteinExistence type="predicted"/>
<dbReference type="InterPro" id="IPR029062">
    <property type="entry name" value="Class_I_gatase-like"/>
</dbReference>
<evidence type="ECO:0000256" key="7">
    <source>
        <dbReference type="ARBA" id="ARBA00022962"/>
    </source>
</evidence>
<evidence type="ECO:0000256" key="5">
    <source>
        <dbReference type="ARBA" id="ARBA00022801"/>
    </source>
</evidence>
<keyword evidence="6" id="KW-0067">ATP-binding</keyword>
<keyword evidence="3" id="KW-0547">Nucleotide-binding</keyword>
<keyword evidence="2" id="KW-0436">Ligase</keyword>
<dbReference type="PANTHER" id="PTHR47552:SF1">
    <property type="entry name" value="PHOSPHORIBOSYLFORMYLGLYCINAMIDINE SYNTHASE SUBUNIT PURQ"/>
    <property type="match status" value="1"/>
</dbReference>
<dbReference type="PANTHER" id="PTHR47552">
    <property type="entry name" value="PHOSPHORIBOSYLFORMYLGLYCINAMIDINE SYNTHASE SUBUNIT PURQ"/>
    <property type="match status" value="1"/>
</dbReference>
<gene>
    <name evidence="8" type="ORF">METZ01_LOCUS139459</name>
</gene>
<dbReference type="SUPFAM" id="SSF52317">
    <property type="entry name" value="Class I glutamine amidotransferase-like"/>
    <property type="match status" value="1"/>
</dbReference>
<sequence>MSVKSERTAFTRHIKNGGLIHIPFAHAEGRFIVPDELLRKLIINEQTVFRYCGENGDISPEFPINPNGSDYNLAAVCNPSGNIMAIMPHPERTYLGDAIFTSMRDHIKNNYLLKHTSLSHEFPRYDIKKFKANKNASEWVIDMIITDNEAASVQNALSSLKFNVDITRQVHWEIVTAGGANDILKEIESSGELFNSNKEFISVINQNENTVSFLVRQKEDIHSISKLESLRKRFDIDGIVNLRRGVIWNVTVMGGNFETVINDILDTHIFFNPLSHECYRIS</sequence>
<dbReference type="InterPro" id="IPR010075">
    <property type="entry name" value="PRibForGlyAmidine_synth_PurQ"/>
</dbReference>
<dbReference type="GO" id="GO:0005524">
    <property type="term" value="F:ATP binding"/>
    <property type="evidence" value="ECO:0007669"/>
    <property type="project" value="UniProtKB-KW"/>
</dbReference>
<dbReference type="GO" id="GO:0004642">
    <property type="term" value="F:phosphoribosylformylglycinamidine synthase activity"/>
    <property type="evidence" value="ECO:0007669"/>
    <property type="project" value="InterPro"/>
</dbReference>
<reference evidence="8" key="1">
    <citation type="submission" date="2018-05" db="EMBL/GenBank/DDBJ databases">
        <authorList>
            <person name="Lanie J.A."/>
            <person name="Ng W.-L."/>
            <person name="Kazmierczak K.M."/>
            <person name="Andrzejewski T.M."/>
            <person name="Davidsen T.M."/>
            <person name="Wayne K.J."/>
            <person name="Tettelin H."/>
            <person name="Glass J.I."/>
            <person name="Rusch D."/>
            <person name="Podicherti R."/>
            <person name="Tsui H.-C.T."/>
            <person name="Winkler M.E."/>
        </authorList>
    </citation>
    <scope>NUCLEOTIDE SEQUENCE</scope>
</reference>
<evidence type="ECO:0000256" key="2">
    <source>
        <dbReference type="ARBA" id="ARBA00022598"/>
    </source>
</evidence>
<evidence type="ECO:0000256" key="6">
    <source>
        <dbReference type="ARBA" id="ARBA00022840"/>
    </source>
</evidence>
<organism evidence="8">
    <name type="scientific">marine metagenome</name>
    <dbReference type="NCBI Taxonomy" id="408172"/>
    <lineage>
        <taxon>unclassified sequences</taxon>
        <taxon>metagenomes</taxon>
        <taxon>ecological metagenomes</taxon>
    </lineage>
</organism>
<accession>A0A381ZBC1</accession>
<dbReference type="GO" id="GO:0006189">
    <property type="term" value="P:'de novo' IMP biosynthetic process"/>
    <property type="evidence" value="ECO:0007669"/>
    <property type="project" value="InterPro"/>
</dbReference>
<dbReference type="SMART" id="SM01211">
    <property type="entry name" value="GATase_5"/>
    <property type="match status" value="1"/>
</dbReference>
<dbReference type="Gene3D" id="3.40.50.880">
    <property type="match status" value="1"/>
</dbReference>
<keyword evidence="7" id="KW-0315">Glutamine amidotransferase</keyword>
<evidence type="ECO:0000256" key="1">
    <source>
        <dbReference type="ARBA" id="ARBA00022490"/>
    </source>
</evidence>
<evidence type="ECO:0000313" key="8">
    <source>
        <dbReference type="EMBL" id="SVA86605.1"/>
    </source>
</evidence>
<keyword evidence="1" id="KW-0963">Cytoplasm</keyword>
<dbReference type="GO" id="GO:0016787">
    <property type="term" value="F:hydrolase activity"/>
    <property type="evidence" value="ECO:0007669"/>
    <property type="project" value="UniProtKB-KW"/>
</dbReference>
<keyword evidence="5" id="KW-0378">Hydrolase</keyword>
<dbReference type="Pfam" id="PF13507">
    <property type="entry name" value="GATase_5"/>
    <property type="match status" value="1"/>
</dbReference>
<name>A0A381ZBC1_9ZZZZ</name>
<evidence type="ECO:0000256" key="4">
    <source>
        <dbReference type="ARBA" id="ARBA00022755"/>
    </source>
</evidence>
<protein>
    <submittedName>
        <fullName evidence="8">Uncharacterized protein</fullName>
    </submittedName>
</protein>
<evidence type="ECO:0000256" key="3">
    <source>
        <dbReference type="ARBA" id="ARBA00022741"/>
    </source>
</evidence>
<dbReference type="EMBL" id="UINC01020679">
    <property type="protein sequence ID" value="SVA86605.1"/>
    <property type="molecule type" value="Genomic_DNA"/>
</dbReference>
<dbReference type="AlphaFoldDB" id="A0A381ZBC1"/>